<comment type="caution">
    <text evidence="1">The sequence shown here is derived from an EMBL/GenBank/DDBJ whole genome shotgun (WGS) entry which is preliminary data.</text>
</comment>
<sequence>MIIISKPGSTKYKHIYSNKAAEELYNHYVSLSPEDQQSWVRERLKEHDAQIEAVVACSLWDIGRKEARGAELEAAREQRHEEIANRLQELGWHRAVVQSTTFRDDSAVKSACRQPVTDAAWKKLHRLVENMRDFHEEWVRCGQIIQRWSLLNDFLNDFSKTLPLGLVMPHADVITLSEPFRLIIEGPPITSNVTLNVSQAQRQDLLRLVRSWNEAKTELLLRKLQDHRPEATQADLFLYRSTPTLPSYRTAVAIAARLIGESGLGAPDTSQSATGFEFSRVLGQDFSTASSKLMLMRNPLVQCVECSRILGAKVFIRWSAAVNYAANHTSQHTEFLPASQDDTAVVEDTELDCYGPGTARFGRRRDWFVCKLCDKRDTLLSMEAHLEGEHNITGGRSEIPRYCDFQPLDTVFFIGPDPVLIEN</sequence>
<reference evidence="1 2" key="1">
    <citation type="submission" date="2024-05" db="EMBL/GenBank/DDBJ databases">
        <title>A draft genome resource for the thread blight pathogen Marasmius tenuissimus strain MS-2.</title>
        <authorList>
            <person name="Yulfo-Soto G.E."/>
            <person name="Baruah I.K."/>
            <person name="Amoako-Attah I."/>
            <person name="Bukari Y."/>
            <person name="Meinhardt L.W."/>
            <person name="Bailey B.A."/>
            <person name="Cohen S.P."/>
        </authorList>
    </citation>
    <scope>NUCLEOTIDE SEQUENCE [LARGE SCALE GENOMIC DNA]</scope>
    <source>
        <strain evidence="1 2">MS-2</strain>
    </source>
</reference>
<proteinExistence type="predicted"/>
<evidence type="ECO:0000313" key="1">
    <source>
        <dbReference type="EMBL" id="KAL0068176.1"/>
    </source>
</evidence>
<keyword evidence="2" id="KW-1185">Reference proteome</keyword>
<dbReference type="EMBL" id="JBBXMP010000020">
    <property type="protein sequence ID" value="KAL0068176.1"/>
    <property type="molecule type" value="Genomic_DNA"/>
</dbReference>
<protein>
    <submittedName>
        <fullName evidence="1">Uncharacterized protein</fullName>
    </submittedName>
</protein>
<name>A0ABR3A4A0_9AGAR</name>
<organism evidence="1 2">
    <name type="scientific">Marasmius tenuissimus</name>
    <dbReference type="NCBI Taxonomy" id="585030"/>
    <lineage>
        <taxon>Eukaryota</taxon>
        <taxon>Fungi</taxon>
        <taxon>Dikarya</taxon>
        <taxon>Basidiomycota</taxon>
        <taxon>Agaricomycotina</taxon>
        <taxon>Agaricomycetes</taxon>
        <taxon>Agaricomycetidae</taxon>
        <taxon>Agaricales</taxon>
        <taxon>Marasmiineae</taxon>
        <taxon>Marasmiaceae</taxon>
        <taxon>Marasmius</taxon>
    </lineage>
</organism>
<dbReference type="Proteomes" id="UP001437256">
    <property type="component" value="Unassembled WGS sequence"/>
</dbReference>
<accession>A0ABR3A4A0</accession>
<evidence type="ECO:0000313" key="2">
    <source>
        <dbReference type="Proteomes" id="UP001437256"/>
    </source>
</evidence>
<gene>
    <name evidence="1" type="ORF">AAF712_004836</name>
</gene>